<feature type="compositionally biased region" description="Basic residues" evidence="4">
    <location>
        <begin position="1"/>
        <end position="22"/>
    </location>
</feature>
<feature type="region of interest" description="Disordered" evidence="4">
    <location>
        <begin position="371"/>
        <end position="431"/>
    </location>
</feature>
<evidence type="ECO:0000256" key="2">
    <source>
        <dbReference type="ARBA" id="ARBA00022840"/>
    </source>
</evidence>
<evidence type="ECO:0000256" key="1">
    <source>
        <dbReference type="ARBA" id="ARBA00022741"/>
    </source>
</evidence>
<dbReference type="GO" id="GO:0005524">
    <property type="term" value="F:ATP binding"/>
    <property type="evidence" value="ECO:0007669"/>
    <property type="project" value="UniProtKB-UniRule"/>
</dbReference>
<dbReference type="InterPro" id="IPR011009">
    <property type="entry name" value="Kinase-like_dom_sf"/>
</dbReference>
<sequence>MRKRGGARAHARSRVSGKRRGHASGGSSKVLQLPASRHEFRVSEATSSGVLRYRREAVPGGMAVSGASLSSDLCRVRWEDLENKIKIGSGGFGIVYKARHKIWTIDVAIKCLLPNQSNDSAREKLMDEAKKMWRAQFQFVLPVRGTFRDEHNLGVVMEFMPYGSIAGLLERLEPPWSLRFRLLHEVALAMNFLHSLEPQLLHLDLKPQNVLLDEDLHAKVADFGLSKFRKTEASHRSDMNLLGTQEYMPPESLSNINHHPNTAFDVYSYAILIWTVLTREVPYEYAPSDLIYILVPDGQRPDLMKIPKNANVAGIAKYVDLMKLCWDGDQPKRPSFREILTKTQVILDMHKSDLASDVLKVRNILERMVSGDPISGDLPPRPALGPQGYSPVGQDLPLTLRDCSSGREELDSGRHSREEASPQVSDTLQSSPSLCISEEETMLAVGRSQIRDIGVPQAETRGNNETHVEAPFQQMRVGESFARPETQGVFPRHQEGRIPMYSGAVPVEPQGPAAGSAGNPFNPSAQPYNRRHTHPHSVHQATGQYQHPSSDRRGTGEPMDGPSGALPGFPAHRPHYHPPHVHLDQFNSPAPTHSFTIVGSNLKNTQIGNNNTIYYSDKSKRHASRDDTYSKQDT</sequence>
<feature type="domain" description="Protein kinase" evidence="5">
    <location>
        <begin position="81"/>
        <end position="347"/>
    </location>
</feature>
<dbReference type="PROSITE" id="PS00108">
    <property type="entry name" value="PROTEIN_KINASE_ST"/>
    <property type="match status" value="1"/>
</dbReference>
<evidence type="ECO:0000256" key="3">
    <source>
        <dbReference type="PROSITE-ProRule" id="PRU10141"/>
    </source>
</evidence>
<dbReference type="SUPFAM" id="SSF56112">
    <property type="entry name" value="Protein kinase-like (PK-like)"/>
    <property type="match status" value="1"/>
</dbReference>
<name>A0AAJ7X1G8_PETMA</name>
<keyword evidence="1 3" id="KW-0547">Nucleotide-binding</keyword>
<evidence type="ECO:0000313" key="6">
    <source>
        <dbReference type="Proteomes" id="UP001318040"/>
    </source>
</evidence>
<feature type="compositionally biased region" description="Polar residues" evidence="4">
    <location>
        <begin position="422"/>
        <end position="431"/>
    </location>
</feature>
<dbReference type="AlphaFoldDB" id="A0AAJ7X1G8"/>
<dbReference type="RefSeq" id="XP_032816533.1">
    <property type="nucleotide sequence ID" value="XM_032960642.1"/>
</dbReference>
<evidence type="ECO:0000259" key="5">
    <source>
        <dbReference type="PROSITE" id="PS50011"/>
    </source>
</evidence>
<dbReference type="PANTHER" id="PTHR44329">
    <property type="entry name" value="SERINE/THREONINE-PROTEIN KINASE TNNI3K-RELATED"/>
    <property type="match status" value="1"/>
</dbReference>
<dbReference type="Proteomes" id="UP001318040">
    <property type="component" value="Chromosome 25"/>
</dbReference>
<dbReference type="PROSITE" id="PS50011">
    <property type="entry name" value="PROTEIN_KINASE_DOM"/>
    <property type="match status" value="1"/>
</dbReference>
<protein>
    <submittedName>
        <fullName evidence="7">Receptor-interacting serine/threonine-protein kinase 3-like isoform X1</fullName>
    </submittedName>
</protein>
<evidence type="ECO:0000256" key="4">
    <source>
        <dbReference type="SAM" id="MobiDB-lite"/>
    </source>
</evidence>
<dbReference type="InterPro" id="IPR000719">
    <property type="entry name" value="Prot_kinase_dom"/>
</dbReference>
<feature type="compositionally biased region" description="Basic and acidic residues" evidence="4">
    <location>
        <begin position="404"/>
        <end position="420"/>
    </location>
</feature>
<dbReference type="InterPro" id="IPR051681">
    <property type="entry name" value="Ser/Thr_Kinases-Pseudokinases"/>
</dbReference>
<dbReference type="KEGG" id="pmrn:116945942"/>
<feature type="compositionally biased region" description="Basic and acidic residues" evidence="4">
    <location>
        <begin position="624"/>
        <end position="634"/>
    </location>
</feature>
<gene>
    <name evidence="7" type="primary">LOC116945942</name>
</gene>
<dbReference type="GO" id="GO:0004706">
    <property type="term" value="F:JUN kinase kinase kinase activity"/>
    <property type="evidence" value="ECO:0007669"/>
    <property type="project" value="TreeGrafter"/>
</dbReference>
<organism evidence="6 7">
    <name type="scientific">Petromyzon marinus</name>
    <name type="common">Sea lamprey</name>
    <dbReference type="NCBI Taxonomy" id="7757"/>
    <lineage>
        <taxon>Eukaryota</taxon>
        <taxon>Metazoa</taxon>
        <taxon>Chordata</taxon>
        <taxon>Craniata</taxon>
        <taxon>Vertebrata</taxon>
        <taxon>Cyclostomata</taxon>
        <taxon>Hyperoartia</taxon>
        <taxon>Petromyzontiformes</taxon>
        <taxon>Petromyzontidae</taxon>
        <taxon>Petromyzon</taxon>
    </lineage>
</organism>
<feature type="region of interest" description="Disordered" evidence="4">
    <location>
        <begin position="612"/>
        <end position="634"/>
    </location>
</feature>
<reference evidence="7" key="1">
    <citation type="submission" date="2025-08" db="UniProtKB">
        <authorList>
            <consortium name="RefSeq"/>
        </authorList>
    </citation>
    <scope>IDENTIFICATION</scope>
    <source>
        <tissue evidence="7">Sperm</tissue>
    </source>
</reference>
<feature type="compositionally biased region" description="Polar residues" evidence="4">
    <location>
        <begin position="539"/>
        <end position="548"/>
    </location>
</feature>
<feature type="region of interest" description="Disordered" evidence="4">
    <location>
        <begin position="510"/>
        <end position="566"/>
    </location>
</feature>
<dbReference type="Gene3D" id="1.10.510.10">
    <property type="entry name" value="Transferase(Phosphotransferase) domain 1"/>
    <property type="match status" value="1"/>
</dbReference>
<evidence type="ECO:0000313" key="7">
    <source>
        <dbReference type="RefSeq" id="XP_032816533.1"/>
    </source>
</evidence>
<accession>A0AAJ7X1G8</accession>
<dbReference type="PROSITE" id="PS00107">
    <property type="entry name" value="PROTEIN_KINASE_ATP"/>
    <property type="match status" value="1"/>
</dbReference>
<dbReference type="SMR" id="A0AAJ7X1G8"/>
<dbReference type="Pfam" id="PF00069">
    <property type="entry name" value="Pkinase"/>
    <property type="match status" value="1"/>
</dbReference>
<proteinExistence type="predicted"/>
<keyword evidence="2 3" id="KW-0067">ATP-binding</keyword>
<dbReference type="InterPro" id="IPR017441">
    <property type="entry name" value="Protein_kinase_ATP_BS"/>
</dbReference>
<feature type="region of interest" description="Disordered" evidence="4">
    <location>
        <begin position="1"/>
        <end position="30"/>
    </location>
</feature>
<dbReference type="PANTHER" id="PTHR44329:SF297">
    <property type="entry name" value="RECEPTOR-INTERACTING SERINE_THREONINE-PROTEIN KINASE 3"/>
    <property type="match status" value="1"/>
</dbReference>
<feature type="binding site" evidence="3">
    <location>
        <position position="110"/>
    </location>
    <ligand>
        <name>ATP</name>
        <dbReference type="ChEBI" id="CHEBI:30616"/>
    </ligand>
</feature>
<dbReference type="SMART" id="SM00220">
    <property type="entry name" value="S_TKc"/>
    <property type="match status" value="1"/>
</dbReference>
<dbReference type="InterPro" id="IPR008271">
    <property type="entry name" value="Ser/Thr_kinase_AS"/>
</dbReference>
<keyword evidence="6" id="KW-1185">Reference proteome</keyword>